<sequence>MFSSRIIRWSTGTTFSLVMQTLTTIGGVAAAMGPAVKKASKGILSDVLKCLTNNIKHMREFTLAVVDKMILIPLKVVFIDLFDCLTKQVAGLSDFVDATHLLKPASNRSDGPTRRSAKNSGRMPFRDLESQWTRHGRATTLKGQDIKLSMESYSRRLGRAKQFLRYFILRSFGYQSRQGKSRSPEQMKRQVKSPCLSSQDKNTRTKYTNTTDKKTSQSQIHNKK</sequence>
<dbReference type="GO" id="GO:0007051">
    <property type="term" value="P:spindle organization"/>
    <property type="evidence" value="ECO:0007669"/>
    <property type="project" value="InterPro"/>
</dbReference>
<proteinExistence type="predicted"/>
<dbReference type="InterPro" id="IPR011989">
    <property type="entry name" value="ARM-like"/>
</dbReference>
<name>Q9LRS1_ARATH</name>
<dbReference type="EMBL" id="AP000415">
    <property type="protein sequence ID" value="BAB01136.1"/>
    <property type="status" value="JOINED"/>
    <property type="molecule type" value="Genomic_DNA"/>
</dbReference>
<evidence type="ECO:0000256" key="1">
    <source>
        <dbReference type="SAM" id="MobiDB-lite"/>
    </source>
</evidence>
<dbReference type="ExpressionAtlas" id="Q9LRS1">
    <property type="expression patterns" value="baseline and differential"/>
</dbReference>
<dbReference type="InterPro" id="IPR045110">
    <property type="entry name" value="XMAP215"/>
</dbReference>
<dbReference type="EMBL" id="AB028616">
    <property type="protein sequence ID" value="BAB01136.1"/>
    <property type="molecule type" value="Genomic_DNA"/>
</dbReference>
<evidence type="ECO:0000313" key="2">
    <source>
        <dbReference type="EMBL" id="BAB01136.1"/>
    </source>
</evidence>
<feature type="region of interest" description="Disordered" evidence="1">
    <location>
        <begin position="104"/>
        <end position="129"/>
    </location>
</feature>
<organism evidence="2">
    <name type="scientific">Arabidopsis thaliana</name>
    <name type="common">Mouse-ear cress</name>
    <dbReference type="NCBI Taxonomy" id="3702"/>
    <lineage>
        <taxon>Eukaryota</taxon>
        <taxon>Viridiplantae</taxon>
        <taxon>Streptophyta</taxon>
        <taxon>Embryophyta</taxon>
        <taxon>Tracheophyta</taxon>
        <taxon>Spermatophyta</taxon>
        <taxon>Magnoliopsida</taxon>
        <taxon>eudicotyledons</taxon>
        <taxon>Gunneridae</taxon>
        <taxon>Pentapetalae</taxon>
        <taxon>rosids</taxon>
        <taxon>malvids</taxon>
        <taxon>Brassicales</taxon>
        <taxon>Brassicaceae</taxon>
        <taxon>Camelineae</taxon>
        <taxon>Arabidopsis</taxon>
    </lineage>
</organism>
<dbReference type="Gene3D" id="1.25.10.10">
    <property type="entry name" value="Leucine-rich Repeat Variant"/>
    <property type="match status" value="1"/>
</dbReference>
<dbReference type="AlphaFoldDB" id="Q9LRS1"/>
<reference evidence="2" key="1">
    <citation type="journal article" date="2000" name="DNA Res.">
        <title>Structural analysis of Arabidopsis thaliana chromosome 3. II. Sequence features of the 4,251,695 bp regions covered by 90 P1, TAC and BAC clones.</title>
        <authorList>
            <person name="Nakamura Y."/>
        </authorList>
    </citation>
    <scope>NUCLEOTIDE SEQUENCE [LARGE SCALE GENOMIC DNA]</scope>
</reference>
<dbReference type="PANTHER" id="PTHR12609">
    <property type="entry name" value="MICROTUBULE ASSOCIATED PROTEIN XMAP215"/>
    <property type="match status" value="1"/>
</dbReference>
<protein>
    <submittedName>
        <fullName evidence="2">Uncharacterized protein</fullName>
    </submittedName>
</protein>
<accession>Q9LRS1</accession>
<dbReference type="GO" id="GO:0046785">
    <property type="term" value="P:microtubule polymerization"/>
    <property type="evidence" value="ECO:0007669"/>
    <property type="project" value="InterPro"/>
</dbReference>
<dbReference type="GO" id="GO:0051010">
    <property type="term" value="F:microtubule plus-end binding"/>
    <property type="evidence" value="ECO:0007669"/>
    <property type="project" value="InterPro"/>
</dbReference>
<feature type="compositionally biased region" description="Polar residues" evidence="1">
    <location>
        <begin position="195"/>
        <end position="224"/>
    </location>
</feature>
<dbReference type="GO" id="GO:0061863">
    <property type="term" value="F:microtubule plus end polymerase"/>
    <property type="evidence" value="ECO:0007669"/>
    <property type="project" value="InterPro"/>
</dbReference>
<feature type="region of interest" description="Disordered" evidence="1">
    <location>
        <begin position="178"/>
        <end position="224"/>
    </location>
</feature>
<reference key="2">
    <citation type="journal article" date="2000" name="Nature">
        <title>Sequence and analysis of chromosome 3 of the plant Arabidopsis thaliana.</title>
        <authorList>
            <consortium name="European Union Chromosome 3 Arabidopsis Sequencing Consortium"/>
            <consortium name="Institute for Genomic Research"/>
            <consortium name="Kazusa DNA Research Institute"/>
            <person name="Salanoubat M."/>
            <person name="Lemcke K."/>
            <person name="Rieger M."/>
            <person name="Ansorge W."/>
            <person name="Unseld M."/>
            <person name="Fartmann B."/>
            <person name="Valle G."/>
            <person name="Blocker H."/>
            <person name="Perez-Alonso M."/>
            <person name="Obermaier B."/>
            <person name="Delseny M."/>
            <person name="Boutry M."/>
            <person name="Grivell L.A."/>
            <person name="Mache R."/>
            <person name="Puigdomenech P."/>
            <person name="De Simone V."/>
            <person name="Choisne N."/>
            <person name="Artiguenave F."/>
            <person name="Robert C."/>
            <person name="Brottier P."/>
            <person name="Wincker P."/>
            <person name="Cattolico L."/>
            <person name="Weissenbach J."/>
            <person name="Saurin W."/>
            <person name="Quetier F."/>
            <person name="Schafer M."/>
            <person name="Muller-Auer S."/>
            <person name="Gabel C."/>
            <person name="Fuchs M."/>
            <person name="Benes V."/>
            <person name="Wurmbach E."/>
            <person name="Drzonek H."/>
            <person name="Erfle H."/>
            <person name="Jordan N."/>
            <person name="Bangert S."/>
            <person name="Wiedelmann R."/>
            <person name="Kranz H."/>
            <person name="Voss H."/>
            <person name="Holland R."/>
            <person name="Brandt P."/>
            <person name="Nyakatura G."/>
            <person name="Vezzi A."/>
            <person name="D'Angelo M."/>
            <person name="Pallavicini A."/>
            <person name="Toppo S."/>
            <person name="Simionati B."/>
            <person name="Conrad A."/>
            <person name="Hornischer K."/>
            <person name="Kauer G."/>
            <person name="Lohnert T.H."/>
            <person name="Nordsiek G."/>
            <person name="Reichelt J."/>
            <person name="Scharfe M."/>
            <person name="Schon O."/>
            <person name="Bargues M."/>
            <person name="Terol J."/>
            <person name="Climent J."/>
            <person name="Navarro P."/>
            <person name="Collado C."/>
            <person name="Perez-Perez A."/>
            <person name="Ottenwalder B."/>
            <person name="Duchemin D."/>
            <person name="Cooke R."/>
            <person name="Laudie M."/>
            <person name="Berger-Llauro C."/>
            <person name="Purnelle B."/>
            <person name="Masuy D."/>
            <person name="de Haan M."/>
            <person name="Maarse A.C."/>
            <person name="Alcaraz J.P."/>
            <person name="Cottet A."/>
            <person name="Casacuberta E."/>
            <person name="Monfort A."/>
            <person name="Argiriou A."/>
            <person name="flores M."/>
            <person name="Liguori R."/>
            <person name="Vitale D."/>
            <person name="Mannhaupt G."/>
            <person name="Haase D."/>
            <person name="Schoof H."/>
            <person name="Rudd S."/>
            <person name="Zaccaria P."/>
            <person name="Mewes H.W."/>
            <person name="Mayer K.F."/>
            <person name="Kaul S."/>
            <person name="Town C.D."/>
            <person name="Koo H.L."/>
            <person name="Tallon L.J."/>
            <person name="Jenkins J."/>
            <person name="Rooney T."/>
            <person name="Rizzo M."/>
            <person name="Walts A."/>
            <person name="Utterback T."/>
            <person name="Fujii C.Y."/>
            <person name="Shea T.P."/>
            <person name="Creasy T.H."/>
            <person name="Haas B."/>
            <person name="Maiti R."/>
            <person name="Wu D."/>
            <person name="Peterson J."/>
            <person name="Van Aken S."/>
            <person name="Pai G."/>
            <person name="Militscher J."/>
            <person name="Sellers P."/>
            <person name="Gill J.E."/>
            <person name="Feldblyum T.V."/>
            <person name="Preuss D."/>
            <person name="Lin X."/>
            <person name="Nierman W.C."/>
            <person name="Salzberg S.L."/>
            <person name="White O."/>
            <person name="Venter J.C."/>
            <person name="Fraser C.M."/>
            <person name="Kaneko T."/>
            <person name="Nakamura Y."/>
            <person name="Sato S."/>
            <person name="Kato T."/>
            <person name="Asamizu E."/>
            <person name="Sasamoto S."/>
            <person name="Kimura T."/>
            <person name="Idesawa K."/>
            <person name="Kawashima K."/>
            <person name="Kishida Y."/>
            <person name="Kiyokawa C."/>
            <person name="Kohara M."/>
            <person name="Matsumoto M."/>
            <person name="Matsuno A."/>
            <person name="Muraki A."/>
            <person name="Nakayama S."/>
            <person name="Nakazaki N."/>
            <person name="Shinpo S."/>
            <person name="Takeuchi C."/>
            <person name="Wada T."/>
            <person name="Watanabe A."/>
            <person name="Yamada M."/>
            <person name="Yasuda M."/>
            <person name="Tabata S."/>
        </authorList>
    </citation>
    <scope>NUCLEOTIDE SEQUENCE [LARGE SCALE GENOMIC DNA]</scope>
    <source>
        <strain>cv. Columbia</strain>
    </source>
</reference>
<dbReference type="GO" id="GO:0030951">
    <property type="term" value="P:establishment or maintenance of microtubule cytoskeleton polarity"/>
    <property type="evidence" value="ECO:0007669"/>
    <property type="project" value="InterPro"/>
</dbReference>